<comment type="similarity">
    <text evidence="1">Belongs to the chaperonin (HSP60) family.</text>
</comment>
<sequence>MTTNSLYINVVDGPRQHPTQVFQFSLCTHKISKKLLLVLSLLLRKQYCIMDRVNGFITIEKGNSAETSLEIVEGMQFDRGYLSKYFTDRKIMKAEFQDCKDVYKVLDFAVKGNYPVVIIAENVEKEALAPAEASTSPTRQTPYFKKLWGILVLNRSTVVFALGHTDFAYRASCRAWMKHMLDIMVPESEKKESDLITDKQAKIDNVTAKRLEELKVSNLPKDDIRNEFITPALSEDVVDPMTKVFNDDAKVKDLKQENMQGAIPDDAESANSIDDSSNPIDDDSPKVKGQQVVSPTIDVTYAETKIGPRLNFLSIYILCSFLLTLCK</sequence>
<dbReference type="Gene3D" id="3.50.7.10">
    <property type="entry name" value="GroEL"/>
    <property type="match status" value="1"/>
</dbReference>
<evidence type="ECO:0000256" key="2">
    <source>
        <dbReference type="ARBA" id="ARBA00023186"/>
    </source>
</evidence>
<evidence type="ECO:0000313" key="5">
    <source>
        <dbReference type="Proteomes" id="UP000245207"/>
    </source>
</evidence>
<feature type="region of interest" description="Disordered" evidence="3">
    <location>
        <begin position="261"/>
        <end position="291"/>
    </location>
</feature>
<evidence type="ECO:0000256" key="3">
    <source>
        <dbReference type="SAM" id="MobiDB-lite"/>
    </source>
</evidence>
<organism evidence="4 5">
    <name type="scientific">Artemisia annua</name>
    <name type="common">Sweet wormwood</name>
    <dbReference type="NCBI Taxonomy" id="35608"/>
    <lineage>
        <taxon>Eukaryota</taxon>
        <taxon>Viridiplantae</taxon>
        <taxon>Streptophyta</taxon>
        <taxon>Embryophyta</taxon>
        <taxon>Tracheophyta</taxon>
        <taxon>Spermatophyta</taxon>
        <taxon>Magnoliopsida</taxon>
        <taxon>eudicotyledons</taxon>
        <taxon>Gunneridae</taxon>
        <taxon>Pentapetalae</taxon>
        <taxon>asterids</taxon>
        <taxon>campanulids</taxon>
        <taxon>Asterales</taxon>
        <taxon>Asteraceae</taxon>
        <taxon>Asteroideae</taxon>
        <taxon>Anthemideae</taxon>
        <taxon>Artemisiinae</taxon>
        <taxon>Artemisia</taxon>
    </lineage>
</organism>
<gene>
    <name evidence="4" type="ORF">CTI12_AA342890</name>
</gene>
<dbReference type="InterPro" id="IPR027409">
    <property type="entry name" value="GroEL-like_apical_dom_sf"/>
</dbReference>
<keyword evidence="5" id="KW-1185">Reference proteome</keyword>
<evidence type="ECO:0000313" key="4">
    <source>
        <dbReference type="EMBL" id="PWA64007.1"/>
    </source>
</evidence>
<name>A0A2U1MRZ8_ARTAN</name>
<dbReference type="SUPFAM" id="SSF52029">
    <property type="entry name" value="GroEL apical domain-like"/>
    <property type="match status" value="1"/>
</dbReference>
<proteinExistence type="inferred from homology"/>
<evidence type="ECO:0000256" key="1">
    <source>
        <dbReference type="ARBA" id="ARBA00006607"/>
    </source>
</evidence>
<dbReference type="STRING" id="35608.A0A2U1MRZ8"/>
<dbReference type="Proteomes" id="UP000245207">
    <property type="component" value="Unassembled WGS sequence"/>
</dbReference>
<dbReference type="GO" id="GO:0140662">
    <property type="term" value="F:ATP-dependent protein folding chaperone"/>
    <property type="evidence" value="ECO:0007669"/>
    <property type="project" value="InterPro"/>
</dbReference>
<dbReference type="GO" id="GO:0042026">
    <property type="term" value="P:protein refolding"/>
    <property type="evidence" value="ECO:0007669"/>
    <property type="project" value="InterPro"/>
</dbReference>
<dbReference type="PANTHER" id="PTHR45633">
    <property type="entry name" value="60 KDA HEAT SHOCK PROTEIN, MITOCHONDRIAL"/>
    <property type="match status" value="1"/>
</dbReference>
<keyword evidence="2" id="KW-0143">Chaperone</keyword>
<dbReference type="AlphaFoldDB" id="A0A2U1MRZ8"/>
<protein>
    <submittedName>
        <fullName evidence="4">TCP-1/cpn60 chaperonin family protein</fullName>
    </submittedName>
</protein>
<dbReference type="InterPro" id="IPR001844">
    <property type="entry name" value="Cpn60/GroEL"/>
</dbReference>
<dbReference type="EMBL" id="PKPP01004511">
    <property type="protein sequence ID" value="PWA64007.1"/>
    <property type="molecule type" value="Genomic_DNA"/>
</dbReference>
<comment type="caution">
    <text evidence="4">The sequence shown here is derived from an EMBL/GenBank/DDBJ whole genome shotgun (WGS) entry which is preliminary data.</text>
</comment>
<accession>A0A2U1MRZ8</accession>
<reference evidence="4 5" key="1">
    <citation type="journal article" date="2018" name="Mol. Plant">
        <title>The genome of Artemisia annua provides insight into the evolution of Asteraceae family and artemisinin biosynthesis.</title>
        <authorList>
            <person name="Shen Q."/>
            <person name="Zhang L."/>
            <person name="Liao Z."/>
            <person name="Wang S."/>
            <person name="Yan T."/>
            <person name="Shi P."/>
            <person name="Liu M."/>
            <person name="Fu X."/>
            <person name="Pan Q."/>
            <person name="Wang Y."/>
            <person name="Lv Z."/>
            <person name="Lu X."/>
            <person name="Zhang F."/>
            <person name="Jiang W."/>
            <person name="Ma Y."/>
            <person name="Chen M."/>
            <person name="Hao X."/>
            <person name="Li L."/>
            <person name="Tang Y."/>
            <person name="Lv G."/>
            <person name="Zhou Y."/>
            <person name="Sun X."/>
            <person name="Brodelius P.E."/>
            <person name="Rose J.K.C."/>
            <person name="Tang K."/>
        </authorList>
    </citation>
    <scope>NUCLEOTIDE SEQUENCE [LARGE SCALE GENOMIC DNA]</scope>
    <source>
        <strain evidence="5">cv. Huhao1</strain>
        <tissue evidence="4">Leaf</tissue>
    </source>
</reference>